<feature type="compositionally biased region" description="Pro residues" evidence="1">
    <location>
        <begin position="393"/>
        <end position="419"/>
    </location>
</feature>
<feature type="compositionally biased region" description="Pro residues" evidence="1">
    <location>
        <begin position="197"/>
        <end position="206"/>
    </location>
</feature>
<gene>
    <name evidence="2" type="ORF">BDK51DRAFT_42430</name>
</gene>
<reference evidence="3" key="1">
    <citation type="journal article" date="2018" name="Nat. Microbiol.">
        <title>Leveraging single-cell genomics to expand the fungal tree of life.</title>
        <authorList>
            <person name="Ahrendt S.R."/>
            <person name="Quandt C.A."/>
            <person name="Ciobanu D."/>
            <person name="Clum A."/>
            <person name="Salamov A."/>
            <person name="Andreopoulos B."/>
            <person name="Cheng J.F."/>
            <person name="Woyke T."/>
            <person name="Pelin A."/>
            <person name="Henrissat B."/>
            <person name="Reynolds N.K."/>
            <person name="Benny G.L."/>
            <person name="Smith M.E."/>
            <person name="James T.Y."/>
            <person name="Grigoriev I.V."/>
        </authorList>
    </citation>
    <scope>NUCLEOTIDE SEQUENCE [LARGE SCALE GENOMIC DNA]</scope>
</reference>
<dbReference type="Proteomes" id="UP000269721">
    <property type="component" value="Unassembled WGS sequence"/>
</dbReference>
<accession>A0A4P9VUZ8</accession>
<feature type="region of interest" description="Disordered" evidence="1">
    <location>
        <begin position="393"/>
        <end position="495"/>
    </location>
</feature>
<dbReference type="EMBL" id="ML001245">
    <property type="protein sequence ID" value="RKO83434.1"/>
    <property type="molecule type" value="Genomic_DNA"/>
</dbReference>
<protein>
    <submittedName>
        <fullName evidence="2">Uncharacterized protein</fullName>
    </submittedName>
</protein>
<name>A0A4P9VUZ8_9FUNG</name>
<dbReference type="AlphaFoldDB" id="A0A4P9VUZ8"/>
<evidence type="ECO:0000313" key="3">
    <source>
        <dbReference type="Proteomes" id="UP000269721"/>
    </source>
</evidence>
<feature type="compositionally biased region" description="Low complexity" evidence="1">
    <location>
        <begin position="209"/>
        <end position="228"/>
    </location>
</feature>
<organism evidence="2 3">
    <name type="scientific">Blyttiomyces helicus</name>
    <dbReference type="NCBI Taxonomy" id="388810"/>
    <lineage>
        <taxon>Eukaryota</taxon>
        <taxon>Fungi</taxon>
        <taxon>Fungi incertae sedis</taxon>
        <taxon>Chytridiomycota</taxon>
        <taxon>Chytridiomycota incertae sedis</taxon>
        <taxon>Chytridiomycetes</taxon>
        <taxon>Chytridiomycetes incertae sedis</taxon>
        <taxon>Blyttiomyces</taxon>
    </lineage>
</organism>
<feature type="region of interest" description="Disordered" evidence="1">
    <location>
        <begin position="197"/>
        <end position="228"/>
    </location>
</feature>
<feature type="region of interest" description="Disordered" evidence="1">
    <location>
        <begin position="245"/>
        <end position="267"/>
    </location>
</feature>
<sequence>SSPSLLDPYYRPSQTGTKLLVRRPSPRACEHVPAPRVAACVRACHNCCFSELELTTKACSERLIPLARRQKLVHLELFASWTAALAILCAVSDSPKPDTPGPCELLSSPPVLATESPHPAAPVNGRRLQEPATSDIALCRLCRPRRCLTTTPAPRLAPFEKASPRFYRLASTSNVRPVAVRPLLGILLAPLPNPLPSSPQLPPFPPHGAARPSTPQPPAAAAATAESGPPAPALALLPAHCSRRPRTAIPPPASHPAVPRRPTAIHARPTPRPVLYAAATSAPLPCAFPPATTSASSRSPAAAAAAAAPCSGRCRVYTLAARPSAAFCVSSAFFPLGVGDGACEDGGRAGEERGRAWGRRRARRVGGLFGPFEVAPGIGWAVGCSVTPSNGYHPPPKPAPAPIPAPAPAPAPAPPPQSYYPPSQTQHHPYSTLRPYPHATPQQPVPRPPPLSFLNAGQYKPPALSTRSHARQAKESQGGMSMGGAGGAGGGHGAIGGGVRPIADLIDLTNSPPPLLTHVTHHPAPGA</sequence>
<evidence type="ECO:0000313" key="2">
    <source>
        <dbReference type="EMBL" id="RKO83434.1"/>
    </source>
</evidence>
<feature type="compositionally biased region" description="Polar residues" evidence="1">
    <location>
        <begin position="420"/>
        <end position="429"/>
    </location>
</feature>
<keyword evidence="3" id="KW-1185">Reference proteome</keyword>
<proteinExistence type="predicted"/>
<evidence type="ECO:0000256" key="1">
    <source>
        <dbReference type="SAM" id="MobiDB-lite"/>
    </source>
</evidence>
<feature type="compositionally biased region" description="Gly residues" evidence="1">
    <location>
        <begin position="480"/>
        <end position="495"/>
    </location>
</feature>
<feature type="non-terminal residue" evidence="2">
    <location>
        <position position="1"/>
    </location>
</feature>